<keyword evidence="1" id="KW-0472">Membrane</keyword>
<evidence type="ECO:0000256" key="1">
    <source>
        <dbReference type="SAM" id="Phobius"/>
    </source>
</evidence>
<proteinExistence type="predicted"/>
<sequence>MASILNLSDLRKGALGSEVVIVVAVPGVTGLAVIFVVNEVHAVDYMRECIWKDHSSRQSHVVAVLILKGGKGLLAGGLGIGDELNTA</sequence>
<evidence type="ECO:0000313" key="3">
    <source>
        <dbReference type="EMBL" id="CAF0849366.1"/>
    </source>
</evidence>
<keyword evidence="4" id="KW-1185">Reference proteome</keyword>
<keyword evidence="1" id="KW-0812">Transmembrane</keyword>
<reference evidence="2" key="1">
    <citation type="submission" date="2021-02" db="EMBL/GenBank/DDBJ databases">
        <authorList>
            <person name="Nowell W R."/>
        </authorList>
    </citation>
    <scope>NUCLEOTIDE SEQUENCE</scope>
</reference>
<dbReference type="EMBL" id="CAJNOJ010000020">
    <property type="protein sequence ID" value="CAF0842523.1"/>
    <property type="molecule type" value="Genomic_DNA"/>
</dbReference>
<gene>
    <name evidence="2" type="ORF">EDS130_LOCUS6906</name>
    <name evidence="3" type="ORF">XAT740_LOCUS5397</name>
</gene>
<dbReference type="Proteomes" id="UP000663852">
    <property type="component" value="Unassembled WGS sequence"/>
</dbReference>
<evidence type="ECO:0000313" key="2">
    <source>
        <dbReference type="EMBL" id="CAF0842523.1"/>
    </source>
</evidence>
<evidence type="ECO:0000313" key="5">
    <source>
        <dbReference type="Proteomes" id="UP000663852"/>
    </source>
</evidence>
<keyword evidence="1" id="KW-1133">Transmembrane helix</keyword>
<accession>A0A813VJD6</accession>
<organism evidence="2 5">
    <name type="scientific">Adineta ricciae</name>
    <name type="common">Rotifer</name>
    <dbReference type="NCBI Taxonomy" id="249248"/>
    <lineage>
        <taxon>Eukaryota</taxon>
        <taxon>Metazoa</taxon>
        <taxon>Spiralia</taxon>
        <taxon>Gnathifera</taxon>
        <taxon>Rotifera</taxon>
        <taxon>Eurotatoria</taxon>
        <taxon>Bdelloidea</taxon>
        <taxon>Adinetida</taxon>
        <taxon>Adinetidae</taxon>
        <taxon>Adineta</taxon>
    </lineage>
</organism>
<name>A0A813VJD6_ADIRI</name>
<dbReference type="EMBL" id="CAJNOR010000232">
    <property type="protein sequence ID" value="CAF0849366.1"/>
    <property type="molecule type" value="Genomic_DNA"/>
</dbReference>
<comment type="caution">
    <text evidence="2">The sequence shown here is derived from an EMBL/GenBank/DDBJ whole genome shotgun (WGS) entry which is preliminary data.</text>
</comment>
<dbReference type="AlphaFoldDB" id="A0A813VJD6"/>
<dbReference type="Proteomes" id="UP000663828">
    <property type="component" value="Unassembled WGS sequence"/>
</dbReference>
<feature type="transmembrane region" description="Helical" evidence="1">
    <location>
        <begin position="20"/>
        <end position="37"/>
    </location>
</feature>
<evidence type="ECO:0000313" key="4">
    <source>
        <dbReference type="Proteomes" id="UP000663828"/>
    </source>
</evidence>
<protein>
    <submittedName>
        <fullName evidence="2">Uncharacterized protein</fullName>
    </submittedName>
</protein>